<evidence type="ECO:0000256" key="1">
    <source>
        <dbReference type="SAM" id="Coils"/>
    </source>
</evidence>
<evidence type="ECO:0000313" key="2">
    <source>
        <dbReference type="EMBL" id="QJA85949.1"/>
    </source>
</evidence>
<organism evidence="3">
    <name type="scientific">viral metagenome</name>
    <dbReference type="NCBI Taxonomy" id="1070528"/>
    <lineage>
        <taxon>unclassified sequences</taxon>
        <taxon>metagenomes</taxon>
        <taxon>organismal metagenomes</taxon>
    </lineage>
</organism>
<evidence type="ECO:0000313" key="3">
    <source>
        <dbReference type="EMBL" id="QJH99176.1"/>
    </source>
</evidence>
<proteinExistence type="predicted"/>
<accession>A0A6M3XMX0</accession>
<protein>
    <submittedName>
        <fullName evidence="3">Uncharacterized protein</fullName>
    </submittedName>
</protein>
<dbReference type="AlphaFoldDB" id="A0A6M3XMX0"/>
<gene>
    <name evidence="2" type="ORF">MM415B02157_0010</name>
    <name evidence="3" type="ORF">TM448B01517_0010</name>
</gene>
<dbReference type="EMBL" id="MT144773">
    <property type="protein sequence ID" value="QJH99176.1"/>
    <property type="molecule type" value="Genomic_DNA"/>
</dbReference>
<sequence length="90" mass="10641">MKDAFEAAPKMLTKKELQTENYNLKDKIRNLKQQIETLKIQPKISDESLVTENESLKFKVEELKRNKLVQDNAYQILQIKHAELSERLKI</sequence>
<name>A0A6M3XMX0_9ZZZZ</name>
<feature type="coiled-coil region" evidence="1">
    <location>
        <begin position="14"/>
        <end position="41"/>
    </location>
</feature>
<keyword evidence="1" id="KW-0175">Coiled coil</keyword>
<dbReference type="EMBL" id="MT142605">
    <property type="protein sequence ID" value="QJA85949.1"/>
    <property type="molecule type" value="Genomic_DNA"/>
</dbReference>
<reference evidence="3" key="1">
    <citation type="submission" date="2020-03" db="EMBL/GenBank/DDBJ databases">
        <title>The deep terrestrial virosphere.</title>
        <authorList>
            <person name="Holmfeldt K."/>
            <person name="Nilsson E."/>
            <person name="Simone D."/>
            <person name="Lopez-Fernandez M."/>
            <person name="Wu X."/>
            <person name="de Brujin I."/>
            <person name="Lundin D."/>
            <person name="Andersson A."/>
            <person name="Bertilsson S."/>
            <person name="Dopson M."/>
        </authorList>
    </citation>
    <scope>NUCLEOTIDE SEQUENCE</scope>
    <source>
        <strain evidence="2">MM415B02157</strain>
        <strain evidence="3">TM448B01517</strain>
    </source>
</reference>